<accession>A0A9W9AHI7</accession>
<dbReference type="InterPro" id="IPR016024">
    <property type="entry name" value="ARM-type_fold"/>
</dbReference>
<evidence type="ECO:0008006" key="4">
    <source>
        <dbReference type="Google" id="ProtNLM"/>
    </source>
</evidence>
<protein>
    <recommendedName>
        <fullName evidence="4">Telomere-associated protein Rif1 N-terminal domain-containing protein</fullName>
    </recommendedName>
</protein>
<gene>
    <name evidence="2" type="ORF">J3R30DRAFT_3699283</name>
</gene>
<dbReference type="Proteomes" id="UP001150266">
    <property type="component" value="Unassembled WGS sequence"/>
</dbReference>
<keyword evidence="3" id="KW-1185">Reference proteome</keyword>
<reference evidence="2" key="1">
    <citation type="submission" date="2022-08" db="EMBL/GenBank/DDBJ databases">
        <title>A Global Phylogenomic Analysis of the Shiitake Genus Lentinula.</title>
        <authorList>
            <consortium name="DOE Joint Genome Institute"/>
            <person name="Sierra-Patev S."/>
            <person name="Min B."/>
            <person name="Naranjo-Ortiz M."/>
            <person name="Looney B."/>
            <person name="Konkel Z."/>
            <person name="Slot J.C."/>
            <person name="Sakamoto Y."/>
            <person name="Steenwyk J.L."/>
            <person name="Rokas A."/>
            <person name="Carro J."/>
            <person name="Camarero S."/>
            <person name="Ferreira P."/>
            <person name="Molpeceres G."/>
            <person name="Ruiz-Duenas F.J."/>
            <person name="Serrano A."/>
            <person name="Henrissat B."/>
            <person name="Drula E."/>
            <person name="Hughes K.W."/>
            <person name="Mata J.L."/>
            <person name="Ishikawa N.K."/>
            <person name="Vargas-Isla R."/>
            <person name="Ushijima S."/>
            <person name="Smith C.A."/>
            <person name="Ahrendt S."/>
            <person name="Andreopoulos W."/>
            <person name="He G."/>
            <person name="Labutti K."/>
            <person name="Lipzen A."/>
            <person name="Ng V."/>
            <person name="Riley R."/>
            <person name="Sandor L."/>
            <person name="Barry K."/>
            <person name="Martinez A.T."/>
            <person name="Xiao Y."/>
            <person name="Gibbons J.G."/>
            <person name="Terashima K."/>
            <person name="Grigoriev I.V."/>
            <person name="Hibbett D.S."/>
        </authorList>
    </citation>
    <scope>NUCLEOTIDE SEQUENCE</scope>
    <source>
        <strain evidence="2">JLM2183</strain>
    </source>
</reference>
<evidence type="ECO:0000256" key="1">
    <source>
        <dbReference type="SAM" id="MobiDB-lite"/>
    </source>
</evidence>
<evidence type="ECO:0000313" key="2">
    <source>
        <dbReference type="EMBL" id="KAJ4481963.1"/>
    </source>
</evidence>
<feature type="region of interest" description="Disordered" evidence="1">
    <location>
        <begin position="1196"/>
        <end position="1249"/>
    </location>
</feature>
<dbReference type="OrthoDB" id="2591260at2759"/>
<feature type="compositionally biased region" description="Polar residues" evidence="1">
    <location>
        <begin position="1072"/>
        <end position="1089"/>
    </location>
</feature>
<sequence>MMMGLPTPPTTAHREKENRNLETGSRGVIFSKQNRVHSLSTPPQGPTCSSALQRRPVKSILKPTQPLLPLPEEDIREETPEPLNPLDDPNYLQTPITTIISEDATLSELIRAYSVLTARIRPYVNNWTDQSPPLFDPLRANRDMLCNCVCRDVQRALEDALPEIDEEKPQREHQLPSPIKSPKKKKRGMTAEQAKHARDLCNISHSVLKLLGLIFSLPNVFSIFTDRQLIEMLSGILSIPLALDLPTPNARKTYALSIYVIQSLRLPDTAIHDLSIYQPTTFVPAFVVLTKSILINLLAPTLTLRVQACHALGGLAQGVIRIPPSTVHSRISSQIVDFLLTPSLSRTSPKKNGSPTATTQESDICRTLRTTLNAEDPFHVAQGPVWALHVLGSFIVLLGSAFKTDMRVVRTITNLLTLTMRHKKAAVRKLACVVWRSITWSWHQLPLPPVDDEDATGSKVERQIASQKQWAFIELVLNMGVGVGTCCAIVGNELGSAERIRLERILTLMVNKGDDSRDCALRCIKQLVSLEQQTSPWDNDNLLSRSFLSGIPGILNADYQDLTKSVQHILDELPQLRDLRSLNRDELLELDTMGLFLELWGSAIGIRNGQHNNEDLLIETWDAILKAVTSLAEGRSHEFILKCILAHKTTFEDEDDEVDSKAALNLSSILYDSLRMGPKEESNDSESRSVKQEQHFDLAKNLRMIRRAWTSLSNCLSNTVLADYGTQLFARLVQFDDDLSEIDDSTREEWAALCVDLILSSDDSSKMLSIFWGQVNSKWNWSATVRTTVWTKFVQTWQESKRDTCDGSLILLVIPFCETVWDLSNDELSTWERFLAYIVNRGLDYGYDCVAVVSLIAERLQNKCNPTFTSLTRIADMLMTHARDSFRDIMDLPESLVDFIADILNQSYPPSPSTEFSSLWMIRSLGHLIDACPEPFCLNLLESLQESIVLWISDEQSAVMDSYDDIITFYENLLMRLGDVVPSTREYMQRFAPILDAVFIGPQKPLAAFDAFDTFWHTTQFSATVPPQDWPKKVYEYIHGVAATSSSVPRSLCFLEEIKVGEETAGEDVGSILSSEESGAEFTQDSSSDPEPHTIHVSPPALEFPASPTPSPADGIEDESNIKILLSAPSILSTPVRTFKSKLSIASSSYSPPALPRTPSGLGSTSAPKFVPLFSPEIPTGSSKHPQLATFPIVELLPPASPASPNKRRRVSGSDKENVSPRLTKSPSYPRDHDVQTSPSRRLSENGRKRLFDSVEDVLGRAPGLEFEKEKDRPTKRVRISTSIPHLALPLPTQTTRPFPVLLQSADFGLASSSSSSSTAISPESPAQDLPVATLGISTLRRTTSSSRKRKALLMDYVEIVRISPPKLMPYSIGTNLSTEARGMKTPTHQLSRKVSLTGRQKIVTMVSPVQGPDAEGDSDPEFQHSEEFVDMSSETDSVYDSDSDAHNQLSSDDDPHLGQVTPGHLISPVLRRLRDAYEEEDEDEDLPSSDDSVFGNDGAGEGRSRPLSPSREVVLRRMQRNLSGTGQVPDAAITCPTNYLERPLFA</sequence>
<feature type="region of interest" description="Disordered" evidence="1">
    <location>
        <begin position="162"/>
        <end position="191"/>
    </location>
</feature>
<evidence type="ECO:0000313" key="3">
    <source>
        <dbReference type="Proteomes" id="UP001150266"/>
    </source>
</evidence>
<feature type="region of interest" description="Disordered" evidence="1">
    <location>
        <begin position="1430"/>
        <end position="1466"/>
    </location>
</feature>
<feature type="region of interest" description="Disordered" evidence="1">
    <location>
        <begin position="1479"/>
        <end position="1512"/>
    </location>
</feature>
<organism evidence="2 3">
    <name type="scientific">Lentinula aciculospora</name>
    <dbReference type="NCBI Taxonomy" id="153920"/>
    <lineage>
        <taxon>Eukaryota</taxon>
        <taxon>Fungi</taxon>
        <taxon>Dikarya</taxon>
        <taxon>Basidiomycota</taxon>
        <taxon>Agaricomycotina</taxon>
        <taxon>Agaricomycetes</taxon>
        <taxon>Agaricomycetidae</taxon>
        <taxon>Agaricales</taxon>
        <taxon>Marasmiineae</taxon>
        <taxon>Omphalotaceae</taxon>
        <taxon>Lentinula</taxon>
    </lineage>
</organism>
<feature type="compositionally biased region" description="Acidic residues" evidence="1">
    <location>
        <begin position="1479"/>
        <end position="1489"/>
    </location>
</feature>
<feature type="region of interest" description="Disordered" evidence="1">
    <location>
        <begin position="1065"/>
        <end position="1117"/>
    </location>
</feature>
<proteinExistence type="predicted"/>
<comment type="caution">
    <text evidence="2">The sequence shown here is derived from an EMBL/GenBank/DDBJ whole genome shotgun (WGS) entry which is preliminary data.</text>
</comment>
<dbReference type="SUPFAM" id="SSF48371">
    <property type="entry name" value="ARM repeat"/>
    <property type="match status" value="1"/>
</dbReference>
<feature type="compositionally biased region" description="Polar residues" evidence="1">
    <location>
        <begin position="31"/>
        <end position="51"/>
    </location>
</feature>
<feature type="region of interest" description="Disordered" evidence="1">
    <location>
        <begin position="1"/>
        <end position="51"/>
    </location>
</feature>
<dbReference type="EMBL" id="JAOTPV010000005">
    <property type="protein sequence ID" value="KAJ4481963.1"/>
    <property type="molecule type" value="Genomic_DNA"/>
</dbReference>
<name>A0A9W9AHI7_9AGAR</name>